<dbReference type="EMBL" id="QKNV01000189">
    <property type="protein sequence ID" value="PZA20375.1"/>
    <property type="molecule type" value="Genomic_DNA"/>
</dbReference>
<comment type="caution">
    <text evidence="3">The sequence shown here is derived from an EMBL/GenBank/DDBJ whole genome shotgun (WGS) entry which is preliminary data.</text>
</comment>
<evidence type="ECO:0000313" key="3">
    <source>
        <dbReference type="EMBL" id="PZA20375.1"/>
    </source>
</evidence>
<dbReference type="InterPro" id="IPR013785">
    <property type="entry name" value="Aldolase_TIM"/>
</dbReference>
<organism evidence="3 4">
    <name type="scientific">Modestobacter versicolor</name>
    <dbReference type="NCBI Taxonomy" id="429133"/>
    <lineage>
        <taxon>Bacteria</taxon>
        <taxon>Bacillati</taxon>
        <taxon>Actinomycetota</taxon>
        <taxon>Actinomycetes</taxon>
        <taxon>Geodermatophilales</taxon>
        <taxon>Geodermatophilaceae</taxon>
        <taxon>Modestobacter</taxon>
    </lineage>
</organism>
<keyword evidence="4" id="KW-1185">Reference proteome</keyword>
<dbReference type="AlphaFoldDB" id="A0A323V676"/>
<dbReference type="InterPro" id="IPR004352">
    <property type="entry name" value="GH114_TIM-barrel"/>
</dbReference>
<dbReference type="PANTHER" id="PTHR35273">
    <property type="entry name" value="ALPHA-1,4 POLYGALACTOSAMINIDASE, PUTATIVE (AFU_ORTHOLOGUE AFUA_3G07890)-RELATED"/>
    <property type="match status" value="1"/>
</dbReference>
<evidence type="ECO:0000313" key="4">
    <source>
        <dbReference type="Proteomes" id="UP000247602"/>
    </source>
</evidence>
<dbReference type="Pfam" id="PF03537">
    <property type="entry name" value="Glyco_hydro_114"/>
    <property type="match status" value="1"/>
</dbReference>
<dbReference type="Proteomes" id="UP000247602">
    <property type="component" value="Unassembled WGS sequence"/>
</dbReference>
<dbReference type="SUPFAM" id="SSF51445">
    <property type="entry name" value="(Trans)glycosidases"/>
    <property type="match status" value="1"/>
</dbReference>
<name>A0A323V676_9ACTN</name>
<proteinExistence type="predicted"/>
<feature type="compositionally biased region" description="Polar residues" evidence="1">
    <location>
        <begin position="1"/>
        <end position="19"/>
    </location>
</feature>
<feature type="region of interest" description="Disordered" evidence="1">
    <location>
        <begin position="1"/>
        <end position="28"/>
    </location>
</feature>
<protein>
    <recommendedName>
        <fullName evidence="2">Glycoside-hydrolase family GH114 TIM-barrel domain-containing protein</fullName>
    </recommendedName>
</protein>
<sequence>MSPASRWSGSLQSKTSATGPESPPPRVGAVRGWGATAVAVLLVVLPGCAADPAAPAGPGLGPLPAGAVVDYQLGGAYPPADGVAGVVRDRTDSPAADLWSACYVNAFQTQPGARWPEDLLLHDASGARVEDPDWPGEFLLDVSTAERREAVLAVVGPWFDGCADAGFDAVEPDNLDSWTRSEGLLTADDAAATARLLVARAHDAGLDVAQKNAPELTGEDLGFDYAVAEDCQLFEECTAYTDAYGGAVLEVEYTDEGFEEACRLRGSTVSVVRRDLGVARPDDPGYVAAWCPER</sequence>
<evidence type="ECO:0000256" key="1">
    <source>
        <dbReference type="SAM" id="MobiDB-lite"/>
    </source>
</evidence>
<evidence type="ECO:0000259" key="2">
    <source>
        <dbReference type="Pfam" id="PF03537"/>
    </source>
</evidence>
<dbReference type="PANTHER" id="PTHR35273:SF2">
    <property type="entry name" value="ALPHA-GALACTOSIDASE"/>
    <property type="match status" value="1"/>
</dbReference>
<reference evidence="3 4" key="1">
    <citation type="submission" date="2018-06" db="EMBL/GenBank/DDBJ databases">
        <title>Draft genome sequence of Modestobacter versicolor CP153-2.</title>
        <authorList>
            <person name="Gundlapally S.R."/>
        </authorList>
    </citation>
    <scope>NUCLEOTIDE SEQUENCE [LARGE SCALE GENOMIC DNA]</scope>
    <source>
        <strain evidence="3 4">CP153-2</strain>
    </source>
</reference>
<feature type="domain" description="Glycoside-hydrolase family GH114 TIM-barrel" evidence="2">
    <location>
        <begin position="70"/>
        <end position="271"/>
    </location>
</feature>
<accession>A0A323V676</accession>
<dbReference type="InterPro" id="IPR017853">
    <property type="entry name" value="GH"/>
</dbReference>
<dbReference type="OrthoDB" id="319933at2"/>
<gene>
    <name evidence="3" type="ORF">DMO24_15785</name>
</gene>
<dbReference type="Gene3D" id="3.20.20.70">
    <property type="entry name" value="Aldolase class I"/>
    <property type="match status" value="1"/>
</dbReference>